<keyword evidence="3" id="KW-1185">Reference proteome</keyword>
<feature type="compositionally biased region" description="Polar residues" evidence="1">
    <location>
        <begin position="29"/>
        <end position="41"/>
    </location>
</feature>
<reference evidence="2" key="1">
    <citation type="submission" date="2023-05" db="EMBL/GenBank/DDBJ databases">
        <title>Nepenthes gracilis genome sequencing.</title>
        <authorList>
            <person name="Fukushima K."/>
        </authorList>
    </citation>
    <scope>NUCLEOTIDE SEQUENCE</scope>
    <source>
        <strain evidence="2">SING2019-196</strain>
    </source>
</reference>
<name>A0AAD3S3S9_NEPGR</name>
<dbReference type="AlphaFoldDB" id="A0AAD3S3S9"/>
<dbReference type="EMBL" id="BSYO01000004">
    <property type="protein sequence ID" value="GMH03922.1"/>
    <property type="molecule type" value="Genomic_DNA"/>
</dbReference>
<protein>
    <submittedName>
        <fullName evidence="2">Uncharacterized protein</fullName>
    </submittedName>
</protein>
<comment type="caution">
    <text evidence="2">The sequence shown here is derived from an EMBL/GenBank/DDBJ whole genome shotgun (WGS) entry which is preliminary data.</text>
</comment>
<accession>A0AAD3S3S9</accession>
<feature type="compositionally biased region" description="Low complexity" evidence="1">
    <location>
        <begin position="42"/>
        <end position="55"/>
    </location>
</feature>
<evidence type="ECO:0000313" key="3">
    <source>
        <dbReference type="Proteomes" id="UP001279734"/>
    </source>
</evidence>
<evidence type="ECO:0000256" key="1">
    <source>
        <dbReference type="SAM" id="MobiDB-lite"/>
    </source>
</evidence>
<dbReference type="Proteomes" id="UP001279734">
    <property type="component" value="Unassembled WGS sequence"/>
</dbReference>
<feature type="region of interest" description="Disordered" evidence="1">
    <location>
        <begin position="29"/>
        <end position="63"/>
    </location>
</feature>
<gene>
    <name evidence="2" type="ORF">Nepgr_005761</name>
</gene>
<sequence>MAAAGHQQDCQPTQLSSNSNAVCEWQLHASQQRRANSTRTSAPEAANPAADAAQPDSGWDTHQCQGASMTLAYQSQTRNPSGDDPRFHDLVKMII</sequence>
<evidence type="ECO:0000313" key="2">
    <source>
        <dbReference type="EMBL" id="GMH03922.1"/>
    </source>
</evidence>
<organism evidence="2 3">
    <name type="scientific">Nepenthes gracilis</name>
    <name type="common">Slender pitcher plant</name>
    <dbReference type="NCBI Taxonomy" id="150966"/>
    <lineage>
        <taxon>Eukaryota</taxon>
        <taxon>Viridiplantae</taxon>
        <taxon>Streptophyta</taxon>
        <taxon>Embryophyta</taxon>
        <taxon>Tracheophyta</taxon>
        <taxon>Spermatophyta</taxon>
        <taxon>Magnoliopsida</taxon>
        <taxon>eudicotyledons</taxon>
        <taxon>Gunneridae</taxon>
        <taxon>Pentapetalae</taxon>
        <taxon>Caryophyllales</taxon>
        <taxon>Nepenthaceae</taxon>
        <taxon>Nepenthes</taxon>
    </lineage>
</organism>
<proteinExistence type="predicted"/>